<sequence>MVKKGFFMTLNQMFDFTPVYIYIVAAVQLFIGFSLSFAIGQILPLRIREFMYYLFSFLFLFIPFLYEIATANVQSGMRSFLFYLALLITIFLFTKESFLKKLSLFFILVFFDGILEIVICSLYWKGICEKLFGLHYTPYINVPNQKVSTILIFFLPVALAEIAFNFLFPLLWKRYIRFIHLTTFVEMILLPVLCTNGFLIFLPELFGMTGWILLFFILFVLSLLFLHAVTQIPVILKQIRVNKEKKKRIEKQIFIYKQYQEQNILLRRQNHDMNNHLQALSFLLSQNRIDDMKKYIKELLKE</sequence>
<name>A0A414B3F8_9FIRM</name>
<dbReference type="Gene3D" id="1.10.287.130">
    <property type="match status" value="1"/>
</dbReference>
<dbReference type="Proteomes" id="UP000284621">
    <property type="component" value="Unassembled WGS sequence"/>
</dbReference>
<feature type="transmembrane region" description="Helical" evidence="1">
    <location>
        <begin position="20"/>
        <end position="43"/>
    </location>
</feature>
<feature type="transmembrane region" description="Helical" evidence="1">
    <location>
        <begin position="147"/>
        <end position="172"/>
    </location>
</feature>
<evidence type="ECO:0000313" key="4">
    <source>
        <dbReference type="Proteomes" id="UP000284621"/>
    </source>
</evidence>
<feature type="transmembrane region" description="Helical" evidence="1">
    <location>
        <begin position="208"/>
        <end position="236"/>
    </location>
</feature>
<keyword evidence="1" id="KW-1133">Transmembrane helix</keyword>
<dbReference type="InterPro" id="IPR039506">
    <property type="entry name" value="SPOB_a"/>
</dbReference>
<dbReference type="Pfam" id="PF14689">
    <property type="entry name" value="SPOB_a"/>
    <property type="match status" value="1"/>
</dbReference>
<gene>
    <name evidence="3" type="ORF">DW833_12070</name>
</gene>
<accession>A0A414B3F8</accession>
<protein>
    <recommendedName>
        <fullName evidence="2">SpoOB alpha-helical domain-containing protein</fullName>
    </recommendedName>
</protein>
<keyword evidence="1" id="KW-0812">Transmembrane</keyword>
<feature type="transmembrane region" description="Helical" evidence="1">
    <location>
        <begin position="184"/>
        <end position="202"/>
    </location>
</feature>
<dbReference type="AlphaFoldDB" id="A0A414B3F8"/>
<keyword evidence="1" id="KW-0472">Membrane</keyword>
<keyword evidence="4" id="KW-1185">Reference proteome</keyword>
<feature type="transmembrane region" description="Helical" evidence="1">
    <location>
        <begin position="50"/>
        <end position="69"/>
    </location>
</feature>
<evidence type="ECO:0000259" key="2">
    <source>
        <dbReference type="Pfam" id="PF14689"/>
    </source>
</evidence>
<feature type="domain" description="SpoOB alpha-helical" evidence="2">
    <location>
        <begin position="258"/>
        <end position="301"/>
    </location>
</feature>
<evidence type="ECO:0000313" key="3">
    <source>
        <dbReference type="EMBL" id="RHC62049.1"/>
    </source>
</evidence>
<organism evidence="3 4">
    <name type="scientific">Anaerobutyricum hallii</name>
    <dbReference type="NCBI Taxonomy" id="39488"/>
    <lineage>
        <taxon>Bacteria</taxon>
        <taxon>Bacillati</taxon>
        <taxon>Bacillota</taxon>
        <taxon>Clostridia</taxon>
        <taxon>Lachnospirales</taxon>
        <taxon>Lachnospiraceae</taxon>
        <taxon>Anaerobutyricum</taxon>
    </lineage>
</organism>
<proteinExistence type="predicted"/>
<reference evidence="3 4" key="1">
    <citation type="submission" date="2018-08" db="EMBL/GenBank/DDBJ databases">
        <title>A genome reference for cultivated species of the human gut microbiota.</title>
        <authorList>
            <person name="Zou Y."/>
            <person name="Xue W."/>
            <person name="Luo G."/>
        </authorList>
    </citation>
    <scope>NUCLEOTIDE SEQUENCE [LARGE SCALE GENOMIC DNA]</scope>
    <source>
        <strain evidence="3 4">AM34-3LB</strain>
    </source>
</reference>
<comment type="caution">
    <text evidence="3">The sequence shown here is derived from an EMBL/GenBank/DDBJ whole genome shotgun (WGS) entry which is preliminary data.</text>
</comment>
<feature type="transmembrane region" description="Helical" evidence="1">
    <location>
        <begin position="105"/>
        <end position="127"/>
    </location>
</feature>
<dbReference type="EMBL" id="QSID01000015">
    <property type="protein sequence ID" value="RHC62049.1"/>
    <property type="molecule type" value="Genomic_DNA"/>
</dbReference>
<evidence type="ECO:0000256" key="1">
    <source>
        <dbReference type="SAM" id="Phobius"/>
    </source>
</evidence>
<feature type="transmembrane region" description="Helical" evidence="1">
    <location>
        <begin position="75"/>
        <end position="93"/>
    </location>
</feature>